<dbReference type="STRING" id="1095629.A0A0C9XI31"/>
<dbReference type="Proteomes" id="UP000054477">
    <property type="component" value="Unassembled WGS sequence"/>
</dbReference>
<dbReference type="AlphaFoldDB" id="A0A0C9XI31"/>
<reference evidence="1 2" key="1">
    <citation type="submission" date="2014-04" db="EMBL/GenBank/DDBJ databases">
        <authorList>
            <consortium name="DOE Joint Genome Institute"/>
            <person name="Kuo A."/>
            <person name="Kohler A."/>
            <person name="Nagy L.G."/>
            <person name="Floudas D."/>
            <person name="Copeland A."/>
            <person name="Barry K.W."/>
            <person name="Cichocki N."/>
            <person name="Veneault-Fourrey C."/>
            <person name="LaButti K."/>
            <person name="Lindquist E.A."/>
            <person name="Lipzen A."/>
            <person name="Lundell T."/>
            <person name="Morin E."/>
            <person name="Murat C."/>
            <person name="Sun H."/>
            <person name="Tunlid A."/>
            <person name="Henrissat B."/>
            <person name="Grigoriev I.V."/>
            <person name="Hibbett D.S."/>
            <person name="Martin F."/>
            <person name="Nordberg H.P."/>
            <person name="Cantor M.N."/>
            <person name="Hua S.X."/>
        </authorList>
    </citation>
    <scope>NUCLEOTIDE SEQUENCE [LARGE SCALE GENOMIC DNA]</scope>
    <source>
        <strain evidence="1 2">LaAM-08-1</strain>
    </source>
</reference>
<evidence type="ECO:0000313" key="2">
    <source>
        <dbReference type="Proteomes" id="UP000054477"/>
    </source>
</evidence>
<accession>A0A0C9XI31</accession>
<proteinExistence type="predicted"/>
<dbReference type="HOGENOM" id="CLU_1518098_0_0_1"/>
<gene>
    <name evidence="1" type="ORF">K443DRAFT_120838</name>
</gene>
<sequence length="177" mass="19728">MSTLATVEPTSGKAPVLTSGDLTLAVAMDFENAAQDFFVAKTVPTERQVSLILPGIKDIRICDWITADHACISSLAFADFIKELCLNYLQNNWEDQIHNEILTSTLASSHKSFWNWSQKLLSLNCLLCNTSSILDDATLCNHLEAHLNDKLKEKVKHSDTCNDKVFKTWVVAVCVLK</sequence>
<evidence type="ECO:0000313" key="1">
    <source>
        <dbReference type="EMBL" id="KIK04641.1"/>
    </source>
</evidence>
<protein>
    <submittedName>
        <fullName evidence="1">Uncharacterized protein</fullName>
    </submittedName>
</protein>
<dbReference type="EMBL" id="KN838567">
    <property type="protein sequence ID" value="KIK04641.1"/>
    <property type="molecule type" value="Genomic_DNA"/>
</dbReference>
<organism evidence="1 2">
    <name type="scientific">Laccaria amethystina LaAM-08-1</name>
    <dbReference type="NCBI Taxonomy" id="1095629"/>
    <lineage>
        <taxon>Eukaryota</taxon>
        <taxon>Fungi</taxon>
        <taxon>Dikarya</taxon>
        <taxon>Basidiomycota</taxon>
        <taxon>Agaricomycotina</taxon>
        <taxon>Agaricomycetes</taxon>
        <taxon>Agaricomycetidae</taxon>
        <taxon>Agaricales</taxon>
        <taxon>Agaricineae</taxon>
        <taxon>Hydnangiaceae</taxon>
        <taxon>Laccaria</taxon>
    </lineage>
</organism>
<dbReference type="OrthoDB" id="2369050at2759"/>
<reference evidence="2" key="2">
    <citation type="submission" date="2015-01" db="EMBL/GenBank/DDBJ databases">
        <title>Evolutionary Origins and Diversification of the Mycorrhizal Mutualists.</title>
        <authorList>
            <consortium name="DOE Joint Genome Institute"/>
            <consortium name="Mycorrhizal Genomics Consortium"/>
            <person name="Kohler A."/>
            <person name="Kuo A."/>
            <person name="Nagy L.G."/>
            <person name="Floudas D."/>
            <person name="Copeland A."/>
            <person name="Barry K.W."/>
            <person name="Cichocki N."/>
            <person name="Veneault-Fourrey C."/>
            <person name="LaButti K."/>
            <person name="Lindquist E.A."/>
            <person name="Lipzen A."/>
            <person name="Lundell T."/>
            <person name="Morin E."/>
            <person name="Murat C."/>
            <person name="Riley R."/>
            <person name="Ohm R."/>
            <person name="Sun H."/>
            <person name="Tunlid A."/>
            <person name="Henrissat B."/>
            <person name="Grigoriev I.V."/>
            <person name="Hibbett D.S."/>
            <person name="Martin F."/>
        </authorList>
    </citation>
    <scope>NUCLEOTIDE SEQUENCE [LARGE SCALE GENOMIC DNA]</scope>
    <source>
        <strain evidence="2">LaAM-08-1</strain>
    </source>
</reference>
<name>A0A0C9XI31_9AGAR</name>
<keyword evidence="2" id="KW-1185">Reference proteome</keyword>